<feature type="non-terminal residue" evidence="1">
    <location>
        <position position="38"/>
    </location>
</feature>
<dbReference type="AlphaFoldDB" id="A0A382PSX6"/>
<evidence type="ECO:0000313" key="1">
    <source>
        <dbReference type="EMBL" id="SVC75101.1"/>
    </source>
</evidence>
<proteinExistence type="predicted"/>
<accession>A0A382PSX6</accession>
<dbReference type="EMBL" id="UINC01108759">
    <property type="protein sequence ID" value="SVC75101.1"/>
    <property type="molecule type" value="Genomic_DNA"/>
</dbReference>
<reference evidence="1" key="1">
    <citation type="submission" date="2018-05" db="EMBL/GenBank/DDBJ databases">
        <authorList>
            <person name="Lanie J.A."/>
            <person name="Ng W.-L."/>
            <person name="Kazmierczak K.M."/>
            <person name="Andrzejewski T.M."/>
            <person name="Davidsen T.M."/>
            <person name="Wayne K.J."/>
            <person name="Tettelin H."/>
            <person name="Glass J.I."/>
            <person name="Rusch D."/>
            <person name="Podicherti R."/>
            <person name="Tsui H.-C.T."/>
            <person name="Winkler M.E."/>
        </authorList>
    </citation>
    <scope>NUCLEOTIDE SEQUENCE</scope>
</reference>
<name>A0A382PSX6_9ZZZZ</name>
<organism evidence="1">
    <name type="scientific">marine metagenome</name>
    <dbReference type="NCBI Taxonomy" id="408172"/>
    <lineage>
        <taxon>unclassified sequences</taxon>
        <taxon>metagenomes</taxon>
        <taxon>ecological metagenomes</taxon>
    </lineage>
</organism>
<gene>
    <name evidence="1" type="ORF">METZ01_LOCUS327955</name>
</gene>
<sequence>MSFVTNSPALSKQSGFHSTFKAFELANFRWFFTSLFGN</sequence>
<protein>
    <submittedName>
        <fullName evidence="1">Uncharacterized protein</fullName>
    </submittedName>
</protein>